<dbReference type="Gene3D" id="1.10.357.10">
    <property type="entry name" value="Tetracycline Repressor, domain 2"/>
    <property type="match status" value="1"/>
</dbReference>
<dbReference type="GO" id="GO:0003677">
    <property type="term" value="F:DNA binding"/>
    <property type="evidence" value="ECO:0007669"/>
    <property type="project" value="InterPro"/>
</dbReference>
<dbReference type="OrthoDB" id="4748158at2"/>
<evidence type="ECO:0000313" key="1">
    <source>
        <dbReference type="EMBL" id="RNL48646.1"/>
    </source>
</evidence>
<evidence type="ECO:0008006" key="3">
    <source>
        <dbReference type="Google" id="ProtNLM"/>
    </source>
</evidence>
<name>A0A3N0BJX4_9MICC</name>
<organism evidence="1 2">
    <name type="scientific">Arthrobacter oryzae</name>
    <dbReference type="NCBI Taxonomy" id="409290"/>
    <lineage>
        <taxon>Bacteria</taxon>
        <taxon>Bacillati</taxon>
        <taxon>Actinomycetota</taxon>
        <taxon>Actinomycetes</taxon>
        <taxon>Micrococcales</taxon>
        <taxon>Micrococcaceae</taxon>
        <taxon>Arthrobacter</taxon>
    </lineage>
</organism>
<dbReference type="RefSeq" id="WP_123257119.1">
    <property type="nucleotide sequence ID" value="NZ_RBED01000152.1"/>
</dbReference>
<reference evidence="1 2" key="1">
    <citation type="submission" date="2018-10" db="EMBL/GenBank/DDBJ databases">
        <title>Genome sequencing of Arthrobacter oryzae TNB02.</title>
        <authorList>
            <person name="Cho Y.-J."/>
            <person name="Cho A."/>
            <person name="Kim O.-S."/>
        </authorList>
    </citation>
    <scope>NUCLEOTIDE SEQUENCE [LARGE SCALE GENOMIC DNA]</scope>
    <source>
        <strain evidence="1 2">TNB02</strain>
    </source>
</reference>
<dbReference type="GO" id="GO:0006355">
    <property type="term" value="P:regulation of DNA-templated transcription"/>
    <property type="evidence" value="ECO:0007669"/>
    <property type="project" value="InterPro"/>
</dbReference>
<dbReference type="EMBL" id="RBED01000152">
    <property type="protein sequence ID" value="RNL48646.1"/>
    <property type="molecule type" value="Genomic_DNA"/>
</dbReference>
<evidence type="ECO:0000313" key="2">
    <source>
        <dbReference type="Proteomes" id="UP000273807"/>
    </source>
</evidence>
<keyword evidence="2" id="KW-1185">Reference proteome</keyword>
<comment type="caution">
    <text evidence="1">The sequence shown here is derived from an EMBL/GenBank/DDBJ whole genome shotgun (WGS) entry which is preliminary data.</text>
</comment>
<dbReference type="AlphaFoldDB" id="A0A3N0BJX4"/>
<sequence>MNTDPLNERVEAALRQLTGQGARISITAVAAHAGIPRSSLYRNAAARALIHRRIAETRPDSEKNMAPEILRLSTLVEALAARVRNQEERLRQLEGRPHSTPR</sequence>
<gene>
    <name evidence="1" type="ORF">D7003_19820</name>
</gene>
<dbReference type="Proteomes" id="UP000273807">
    <property type="component" value="Unassembled WGS sequence"/>
</dbReference>
<protein>
    <recommendedName>
        <fullName evidence="3">TetR family transcriptional regulator</fullName>
    </recommendedName>
</protein>
<accession>A0A3N0BJX4</accession>
<proteinExistence type="predicted"/>